<keyword evidence="5" id="KW-1185">Reference proteome</keyword>
<feature type="non-terminal residue" evidence="4">
    <location>
        <position position="1"/>
    </location>
</feature>
<evidence type="ECO:0000256" key="2">
    <source>
        <dbReference type="SAM" id="MobiDB-lite"/>
    </source>
</evidence>
<dbReference type="CDD" id="cd06257">
    <property type="entry name" value="DnaJ"/>
    <property type="match status" value="1"/>
</dbReference>
<reference evidence="4" key="1">
    <citation type="submission" date="2019-10" db="EMBL/GenBank/DDBJ databases">
        <title>Bird 10,000 Genomes (B10K) Project - Family phase.</title>
        <authorList>
            <person name="Zhang G."/>
        </authorList>
    </citation>
    <scope>NUCLEOTIDE SEQUENCE</scope>
    <source>
        <strain evidence="4">B10K-DU-002-69</strain>
        <tissue evidence="4">Muscle</tissue>
    </source>
</reference>
<dbReference type="SMART" id="SM00271">
    <property type="entry name" value="DnaJ"/>
    <property type="match status" value="1"/>
</dbReference>
<feature type="non-terminal residue" evidence="4">
    <location>
        <position position="110"/>
    </location>
</feature>
<keyword evidence="1" id="KW-0143">Chaperone</keyword>
<proteinExistence type="predicted"/>
<dbReference type="InterPro" id="IPR001623">
    <property type="entry name" value="DnaJ_domain"/>
</dbReference>
<dbReference type="InterPro" id="IPR018253">
    <property type="entry name" value="DnaJ_domain_CS"/>
</dbReference>
<dbReference type="InterPro" id="IPR044713">
    <property type="entry name" value="DNJA1/2-like"/>
</dbReference>
<feature type="region of interest" description="Disordered" evidence="2">
    <location>
        <begin position="68"/>
        <end position="90"/>
    </location>
</feature>
<feature type="compositionally biased region" description="Gly residues" evidence="2">
    <location>
        <begin position="75"/>
        <end position="90"/>
    </location>
</feature>
<dbReference type="GO" id="GO:0030544">
    <property type="term" value="F:Hsp70 protein binding"/>
    <property type="evidence" value="ECO:0007669"/>
    <property type="project" value="InterPro"/>
</dbReference>
<dbReference type="PROSITE" id="PS00636">
    <property type="entry name" value="DNAJ_1"/>
    <property type="match status" value="1"/>
</dbReference>
<organism evidence="4 5">
    <name type="scientific">Todus mexicanus</name>
    <name type="common">Puerto Rican tody</name>
    <dbReference type="NCBI Taxonomy" id="135184"/>
    <lineage>
        <taxon>Eukaryota</taxon>
        <taxon>Metazoa</taxon>
        <taxon>Chordata</taxon>
        <taxon>Craniata</taxon>
        <taxon>Vertebrata</taxon>
        <taxon>Euteleostomi</taxon>
        <taxon>Archelosauria</taxon>
        <taxon>Archosauria</taxon>
        <taxon>Dinosauria</taxon>
        <taxon>Saurischia</taxon>
        <taxon>Theropoda</taxon>
        <taxon>Coelurosauria</taxon>
        <taxon>Aves</taxon>
        <taxon>Neognathae</taxon>
        <taxon>Neoaves</taxon>
        <taxon>Telluraves</taxon>
        <taxon>Coraciimorphae</taxon>
        <taxon>Coraciiformes</taxon>
        <taxon>Todidae</taxon>
        <taxon>Todus</taxon>
    </lineage>
</organism>
<gene>
    <name evidence="4" type="primary">Dnaja1_1</name>
    <name evidence="4" type="ORF">TODMEX_R08204</name>
</gene>
<evidence type="ECO:0000259" key="3">
    <source>
        <dbReference type="PROSITE" id="PS50076"/>
    </source>
</evidence>
<dbReference type="Pfam" id="PF00226">
    <property type="entry name" value="DnaJ"/>
    <property type="match status" value="1"/>
</dbReference>
<comment type="caution">
    <text evidence="4">The sequence shown here is derived from an EMBL/GenBank/DDBJ whole genome shotgun (WGS) entry which is preliminary data.</text>
</comment>
<dbReference type="Proteomes" id="UP000660247">
    <property type="component" value="Unassembled WGS sequence"/>
</dbReference>
<dbReference type="AlphaFoldDB" id="A0A851DGP8"/>
<dbReference type="EMBL" id="WEIS01063643">
    <property type="protein sequence ID" value="NWI67942.1"/>
    <property type="molecule type" value="Genomic_DNA"/>
</dbReference>
<feature type="domain" description="J" evidence="3">
    <location>
        <begin position="6"/>
        <end position="68"/>
    </location>
</feature>
<dbReference type="SUPFAM" id="SSF46565">
    <property type="entry name" value="Chaperone J-domain"/>
    <property type="match status" value="1"/>
</dbReference>
<accession>A0A851DGP8</accession>
<protein>
    <submittedName>
        <fullName evidence="4">DNJA1 protein</fullName>
    </submittedName>
</protein>
<dbReference type="OrthoDB" id="10250354at2759"/>
<dbReference type="Gene3D" id="1.10.287.110">
    <property type="entry name" value="DnaJ domain"/>
    <property type="match status" value="1"/>
</dbReference>
<dbReference type="PRINTS" id="PR00625">
    <property type="entry name" value="JDOMAIN"/>
</dbReference>
<dbReference type="PROSITE" id="PS50076">
    <property type="entry name" value="DNAJ_2"/>
    <property type="match status" value="1"/>
</dbReference>
<dbReference type="GO" id="GO:0006457">
    <property type="term" value="P:protein folding"/>
    <property type="evidence" value="ECO:0007669"/>
    <property type="project" value="InterPro"/>
</dbReference>
<dbReference type="InterPro" id="IPR036869">
    <property type="entry name" value="J_dom_sf"/>
</dbReference>
<evidence type="ECO:0000313" key="5">
    <source>
        <dbReference type="Proteomes" id="UP000660247"/>
    </source>
</evidence>
<sequence>MVKETGYYDLLGVRPGASLDEIKRAYRRLALRYHPDKNPSEGERFKQISQAYEVLSDSHKRALYDRGGERAMKEGGLGGRGGGGGGGNGGFGSPMDIFDLFFGGGGGVRM</sequence>
<evidence type="ECO:0000313" key="4">
    <source>
        <dbReference type="EMBL" id="NWI67942.1"/>
    </source>
</evidence>
<dbReference type="PANTHER" id="PTHR43888">
    <property type="entry name" value="DNAJ-LIKE-2, ISOFORM A-RELATED"/>
    <property type="match status" value="1"/>
</dbReference>
<evidence type="ECO:0000256" key="1">
    <source>
        <dbReference type="ARBA" id="ARBA00023186"/>
    </source>
</evidence>
<name>A0A851DGP8_TODME</name>